<evidence type="ECO:0000313" key="3">
    <source>
        <dbReference type="EMBL" id="UXX85033.1"/>
    </source>
</evidence>
<dbReference type="InterPro" id="IPR001466">
    <property type="entry name" value="Beta-lactam-related"/>
</dbReference>
<dbReference type="SUPFAM" id="SSF56601">
    <property type="entry name" value="beta-lactamase/transpeptidase-like"/>
    <property type="match status" value="1"/>
</dbReference>
<dbReference type="EMBL" id="CP106738">
    <property type="protein sequence ID" value="UXX85033.1"/>
    <property type="molecule type" value="Genomic_DNA"/>
</dbReference>
<dbReference type="PANTHER" id="PTHR43283:SF14">
    <property type="entry name" value="BLL8153 PROTEIN"/>
    <property type="match status" value="1"/>
</dbReference>
<organism evidence="3 4">
    <name type="scientific">Roseovarius pelagicus</name>
    <dbReference type="NCBI Taxonomy" id="2980108"/>
    <lineage>
        <taxon>Bacteria</taxon>
        <taxon>Pseudomonadati</taxon>
        <taxon>Pseudomonadota</taxon>
        <taxon>Alphaproteobacteria</taxon>
        <taxon>Rhodobacterales</taxon>
        <taxon>Roseobacteraceae</taxon>
        <taxon>Roseovarius</taxon>
    </lineage>
</organism>
<keyword evidence="1" id="KW-0472">Membrane</keyword>
<accession>A0ABY6DJA5</accession>
<dbReference type="Gene3D" id="3.40.710.10">
    <property type="entry name" value="DD-peptidase/beta-lactamase superfamily"/>
    <property type="match status" value="1"/>
</dbReference>
<reference evidence="3" key="1">
    <citation type="submission" date="2022-10" db="EMBL/GenBank/DDBJ databases">
        <title>Roseovarius pelagicus sp. nov., isolated from Arctic seawater.</title>
        <authorList>
            <person name="Hong Y.W."/>
            <person name="Hwang C.Y."/>
        </authorList>
    </citation>
    <scope>NUCLEOTIDE SEQUENCE</scope>
    <source>
        <strain evidence="3">HL-MP18</strain>
    </source>
</reference>
<dbReference type="Pfam" id="PF00144">
    <property type="entry name" value="Beta-lactamase"/>
    <property type="match status" value="1"/>
</dbReference>
<keyword evidence="1" id="KW-0812">Transmembrane</keyword>
<keyword evidence="4" id="KW-1185">Reference proteome</keyword>
<evidence type="ECO:0000256" key="1">
    <source>
        <dbReference type="SAM" id="Phobius"/>
    </source>
</evidence>
<protein>
    <submittedName>
        <fullName evidence="3">Beta-lactamase family protein</fullName>
    </submittedName>
</protein>
<feature type="transmembrane region" description="Helical" evidence="1">
    <location>
        <begin position="7"/>
        <end position="25"/>
    </location>
</feature>
<evidence type="ECO:0000313" key="4">
    <source>
        <dbReference type="Proteomes" id="UP001064087"/>
    </source>
</evidence>
<name>A0ABY6DJA5_9RHOB</name>
<evidence type="ECO:0000259" key="2">
    <source>
        <dbReference type="Pfam" id="PF00144"/>
    </source>
</evidence>
<sequence>MRPFLRWLIRSLIALTLAAVVVGVWKRDEIMRLWAVNGLFSEAKIVANFSSMDAAFLTREVPRGDGPISPLPTGAPMDLPAGAADWIKDRSVTSLLVLKTGEIVHESYHLGTGPEDRRISWSMAKSFVSALVGVLLENGTIASLDDPVTQYAPSLNGTAYEDASIRNVLHMASGVQFDEDYLDKSSDINRMGRVLALGGTMDDFTRGLTATIAAPGARYQYVSIDTHVVGMVIRGATGRDISTLLSEEIIMPLGVEATPYYVTDGAGVAFVLGGLNMTTRDYARFGLMASQNGRYGNQRIVPAEWMQLATRPSAPTEAGQIGYGLHWWVPEGAADGEFMARGIYGQYIYINQNRDTVIVSTGADRNFRAPGTHSANMAMFRAIAMAR</sequence>
<dbReference type="InterPro" id="IPR050789">
    <property type="entry name" value="Diverse_Enzym_Activities"/>
</dbReference>
<dbReference type="PANTHER" id="PTHR43283">
    <property type="entry name" value="BETA-LACTAMASE-RELATED"/>
    <property type="match status" value="1"/>
</dbReference>
<dbReference type="RefSeq" id="WP_263049076.1">
    <property type="nucleotide sequence ID" value="NZ_CP106738.1"/>
</dbReference>
<feature type="domain" description="Beta-lactamase-related" evidence="2">
    <location>
        <begin position="93"/>
        <end position="359"/>
    </location>
</feature>
<proteinExistence type="predicted"/>
<gene>
    <name evidence="3" type="ORF">N7U68_10490</name>
</gene>
<dbReference type="InterPro" id="IPR012338">
    <property type="entry name" value="Beta-lactam/transpept-like"/>
</dbReference>
<keyword evidence="1" id="KW-1133">Transmembrane helix</keyword>
<dbReference type="Proteomes" id="UP001064087">
    <property type="component" value="Chromosome"/>
</dbReference>